<comment type="caution">
    <text evidence="1">The sequence shown here is derived from an EMBL/GenBank/DDBJ whole genome shotgun (WGS) entry which is preliminary data.</text>
</comment>
<reference evidence="1" key="1">
    <citation type="submission" date="2020-10" db="EMBL/GenBank/DDBJ databases">
        <authorList>
            <person name="Kusch S."/>
        </authorList>
    </citation>
    <scope>NUCLEOTIDE SEQUENCE</scope>
    <source>
        <strain evidence="1">SwB9</strain>
    </source>
</reference>
<protein>
    <submittedName>
        <fullName evidence="1">2af5f825-3455-4b08-87fe-b4c42ee6e62f</fullName>
    </submittedName>
</protein>
<evidence type="ECO:0000313" key="1">
    <source>
        <dbReference type="EMBL" id="CAD6444189.1"/>
    </source>
</evidence>
<dbReference type="EMBL" id="CAJHIA010000011">
    <property type="protein sequence ID" value="CAD6444189.1"/>
    <property type="molecule type" value="Genomic_DNA"/>
</dbReference>
<sequence length="216" mass="24930">MVQVTRAGGQTGWLGWCGQIYFRPSSRDREKNRVSCIIVAQPRVERQLRWEYVEPKLPYTVILESLQDEEEFIAPSWTWASRNTGVFFPMSEEDSLFQVIEYALQLLDTSAMIAVKFGSSTSLRGKCRQTPDEPISGCFKQKYVHPFEIGESRLCKKWKISGSYGRVSFWLDWVPNTKDPNHEGREIQRQLQLFAITKNPSKGRTEKTSGLLLLPF</sequence>
<keyword evidence="2" id="KW-1185">Reference proteome</keyword>
<name>A0A8H2VU10_9HELO</name>
<accession>A0A8H2VU10</accession>
<evidence type="ECO:0000313" key="2">
    <source>
        <dbReference type="Proteomes" id="UP000624404"/>
    </source>
</evidence>
<organism evidence="1 2">
    <name type="scientific">Sclerotinia trifoliorum</name>
    <dbReference type="NCBI Taxonomy" id="28548"/>
    <lineage>
        <taxon>Eukaryota</taxon>
        <taxon>Fungi</taxon>
        <taxon>Dikarya</taxon>
        <taxon>Ascomycota</taxon>
        <taxon>Pezizomycotina</taxon>
        <taxon>Leotiomycetes</taxon>
        <taxon>Helotiales</taxon>
        <taxon>Sclerotiniaceae</taxon>
        <taxon>Sclerotinia</taxon>
    </lineage>
</organism>
<proteinExistence type="predicted"/>
<gene>
    <name evidence="1" type="ORF">SCLTRI_LOCUS3985</name>
</gene>
<dbReference type="AlphaFoldDB" id="A0A8H2VU10"/>
<dbReference type="Proteomes" id="UP000624404">
    <property type="component" value="Unassembled WGS sequence"/>
</dbReference>
<dbReference type="OrthoDB" id="3540829at2759"/>